<accession>A0A0E3SII7</accession>
<organism evidence="3 4">
    <name type="scientific">Methanosarcina horonobensis HB-1 = JCM 15518</name>
    <dbReference type="NCBI Taxonomy" id="1434110"/>
    <lineage>
        <taxon>Archaea</taxon>
        <taxon>Methanobacteriati</taxon>
        <taxon>Methanobacteriota</taxon>
        <taxon>Stenosarchaea group</taxon>
        <taxon>Methanomicrobia</taxon>
        <taxon>Methanosarcinales</taxon>
        <taxon>Methanosarcinaceae</taxon>
        <taxon>Methanosarcina</taxon>
    </lineage>
</organism>
<dbReference type="PATRIC" id="fig|1434110.4.peg.4273"/>
<dbReference type="EMBL" id="CP009516">
    <property type="protein sequence ID" value="AKB79808.1"/>
    <property type="molecule type" value="Genomic_DNA"/>
</dbReference>
<protein>
    <submittedName>
        <fullName evidence="3">Uncharacterized protein</fullName>
    </submittedName>
</protein>
<dbReference type="AlphaFoldDB" id="A0A0E3SII7"/>
<feature type="transmembrane region" description="Helical" evidence="2">
    <location>
        <begin position="224"/>
        <end position="244"/>
    </location>
</feature>
<dbReference type="HOGENOM" id="CLU_084976_0_0_2"/>
<evidence type="ECO:0000256" key="2">
    <source>
        <dbReference type="SAM" id="Phobius"/>
    </source>
</evidence>
<dbReference type="KEGG" id="mhor:MSHOH_3325"/>
<keyword evidence="1" id="KW-0175">Coiled coil</keyword>
<feature type="coiled-coil region" evidence="1">
    <location>
        <begin position="12"/>
        <end position="39"/>
    </location>
</feature>
<dbReference type="OrthoDB" id="137237at2157"/>
<sequence length="291" mass="32123">MSKSYQTEPEIRNDLQGRIEVFDQNIRSFEKRLRAVERRLSLDASQALQAGKAYSAVPSDSSQEVNFANFAAESSVTPQGPSVSPEVSFPLPGNSLLSDFVPSFTEEDISSFAFGAVLPSSEASNASMTFLDSSSEISGASYRVKDISVVFSRLSESIRSIHTAVSELSDFVHGSLSPELERLESEVRSIKTQENISEEYVSKLESRIEFLENRDRFTLGSIKVPVEVSGIVGSSVLLLTGFLIWSGRWDLIRSPYFSIGLAVTMAGAVLLKFFLVNRKQKPLMINNKKID</sequence>
<dbReference type="STRING" id="1434110.MSHOH_3325"/>
<evidence type="ECO:0000313" key="4">
    <source>
        <dbReference type="Proteomes" id="UP000033101"/>
    </source>
</evidence>
<keyword evidence="4" id="KW-1185">Reference proteome</keyword>
<reference evidence="3 4" key="1">
    <citation type="submission" date="2014-07" db="EMBL/GenBank/DDBJ databases">
        <title>Methanogenic archaea and the global carbon cycle.</title>
        <authorList>
            <person name="Henriksen J.R."/>
            <person name="Luke J."/>
            <person name="Reinhart S."/>
            <person name="Benedict M.N."/>
            <person name="Youngblut N.D."/>
            <person name="Metcalf M.E."/>
            <person name="Whitaker R.J."/>
            <person name="Metcalf W.W."/>
        </authorList>
    </citation>
    <scope>NUCLEOTIDE SEQUENCE [LARGE SCALE GENOMIC DNA]</scope>
    <source>
        <strain evidence="3 4">HB-1</strain>
    </source>
</reference>
<name>A0A0E3SII7_9EURY</name>
<feature type="transmembrane region" description="Helical" evidence="2">
    <location>
        <begin position="256"/>
        <end position="275"/>
    </location>
</feature>
<gene>
    <name evidence="3" type="ORF">MSHOH_3325</name>
</gene>
<dbReference type="Proteomes" id="UP000033101">
    <property type="component" value="Chromosome"/>
</dbReference>
<evidence type="ECO:0000256" key="1">
    <source>
        <dbReference type="SAM" id="Coils"/>
    </source>
</evidence>
<proteinExistence type="predicted"/>
<keyword evidence="2" id="KW-1133">Transmembrane helix</keyword>
<keyword evidence="2" id="KW-0472">Membrane</keyword>
<evidence type="ECO:0000313" key="3">
    <source>
        <dbReference type="EMBL" id="AKB79808.1"/>
    </source>
</evidence>
<keyword evidence="2" id="KW-0812">Transmembrane</keyword>